<evidence type="ECO:0000313" key="2">
    <source>
        <dbReference type="EMBL" id="KAK3049135.1"/>
    </source>
</evidence>
<feature type="region of interest" description="Disordered" evidence="1">
    <location>
        <begin position="184"/>
        <end position="206"/>
    </location>
</feature>
<proteinExistence type="predicted"/>
<protein>
    <submittedName>
        <fullName evidence="2">Uncharacterized protein</fullName>
    </submittedName>
</protein>
<accession>A0AAJ0D8X4</accession>
<evidence type="ECO:0000313" key="3">
    <source>
        <dbReference type="Proteomes" id="UP001271007"/>
    </source>
</evidence>
<dbReference type="EMBL" id="JAWDJX010000042">
    <property type="protein sequence ID" value="KAK3049135.1"/>
    <property type="molecule type" value="Genomic_DNA"/>
</dbReference>
<comment type="caution">
    <text evidence="2">The sequence shown here is derived from an EMBL/GenBank/DDBJ whole genome shotgun (WGS) entry which is preliminary data.</text>
</comment>
<gene>
    <name evidence="2" type="ORF">LTR09_009554</name>
</gene>
<keyword evidence="3" id="KW-1185">Reference proteome</keyword>
<dbReference type="Proteomes" id="UP001271007">
    <property type="component" value="Unassembled WGS sequence"/>
</dbReference>
<organism evidence="2 3">
    <name type="scientific">Extremus antarcticus</name>
    <dbReference type="NCBI Taxonomy" id="702011"/>
    <lineage>
        <taxon>Eukaryota</taxon>
        <taxon>Fungi</taxon>
        <taxon>Dikarya</taxon>
        <taxon>Ascomycota</taxon>
        <taxon>Pezizomycotina</taxon>
        <taxon>Dothideomycetes</taxon>
        <taxon>Dothideomycetidae</taxon>
        <taxon>Mycosphaerellales</taxon>
        <taxon>Extremaceae</taxon>
        <taxon>Extremus</taxon>
    </lineage>
</organism>
<name>A0AAJ0D8X4_9PEZI</name>
<reference evidence="2" key="1">
    <citation type="submission" date="2023-04" db="EMBL/GenBank/DDBJ databases">
        <title>Black Yeasts Isolated from many extreme environments.</title>
        <authorList>
            <person name="Coleine C."/>
            <person name="Stajich J.E."/>
            <person name="Selbmann L."/>
        </authorList>
    </citation>
    <scope>NUCLEOTIDE SEQUENCE</scope>
    <source>
        <strain evidence="2">CCFEE 5312</strain>
    </source>
</reference>
<evidence type="ECO:0000256" key="1">
    <source>
        <dbReference type="SAM" id="MobiDB-lite"/>
    </source>
</evidence>
<sequence length="235" mass="26565">MAASPGSVTIYASNKMSEDVAVVLFSLSSRKVCLEIKLGRQRLPNLARPLNTPRPTAVIQLTDQLGFSIDRLPMKMEQSKLENRQVGNSVEWRLGRTETYECDCLDEAFMLQRVQMSEDTQFMIWWYIAVVPKDVHERWDPGHGTGKFVGFDEALSNLEEKGEVMILQKAIEILHKTFGKDLDKGRRDAAQPDSAAGQEEKEVSRSSVSFLRRLLVAPWVRVRMHGTAQGRGSRS</sequence>
<dbReference type="AlphaFoldDB" id="A0AAJ0D8X4"/>